<dbReference type="CDD" id="cd00433">
    <property type="entry name" value="Peptidase_M17"/>
    <property type="match status" value="1"/>
</dbReference>
<dbReference type="PANTHER" id="PTHR11963:SF23">
    <property type="entry name" value="CYTOSOL AMINOPEPTIDASE"/>
    <property type="match status" value="1"/>
</dbReference>
<evidence type="ECO:0000256" key="1">
    <source>
        <dbReference type="ARBA" id="ARBA00000135"/>
    </source>
</evidence>
<dbReference type="GO" id="GO:0006508">
    <property type="term" value="P:proteolysis"/>
    <property type="evidence" value="ECO:0007669"/>
    <property type="project" value="UniProtKB-KW"/>
</dbReference>
<evidence type="ECO:0000256" key="3">
    <source>
        <dbReference type="ARBA" id="ARBA00009528"/>
    </source>
</evidence>
<proteinExistence type="inferred from homology"/>
<evidence type="ECO:0000256" key="6">
    <source>
        <dbReference type="ARBA" id="ARBA00022801"/>
    </source>
</evidence>
<evidence type="ECO:0000256" key="2">
    <source>
        <dbReference type="ARBA" id="ARBA00001585"/>
    </source>
</evidence>
<organism evidence="8">
    <name type="scientific">Haptolina brevifila</name>
    <dbReference type="NCBI Taxonomy" id="156173"/>
    <lineage>
        <taxon>Eukaryota</taxon>
        <taxon>Haptista</taxon>
        <taxon>Haptophyta</taxon>
        <taxon>Prymnesiophyceae</taxon>
        <taxon>Prymnesiales</taxon>
        <taxon>Prymnesiaceae</taxon>
        <taxon>Haptolina</taxon>
    </lineage>
</organism>
<comment type="catalytic activity">
    <reaction evidence="1">
        <text>Release of an N-terminal amino acid, Xaa-|-Yaa-, in which Xaa is preferably Leu, but may be other amino acids including Pro although not Arg or Lys, and Yaa may be Pro. Amino acid amides and methyl esters are also readily hydrolyzed, but rates on arylamides are exceedingly low.</text>
        <dbReference type="EC" id="3.4.11.1"/>
    </reaction>
</comment>
<dbReference type="InterPro" id="IPR000819">
    <property type="entry name" value="Peptidase_M17_C"/>
</dbReference>
<dbReference type="GO" id="GO:0030145">
    <property type="term" value="F:manganese ion binding"/>
    <property type="evidence" value="ECO:0007669"/>
    <property type="project" value="InterPro"/>
</dbReference>
<dbReference type="PRINTS" id="PR00481">
    <property type="entry name" value="LAMNOPPTDASE"/>
</dbReference>
<reference evidence="8" key="1">
    <citation type="submission" date="2021-01" db="EMBL/GenBank/DDBJ databases">
        <authorList>
            <person name="Corre E."/>
            <person name="Pelletier E."/>
            <person name="Niang G."/>
            <person name="Scheremetjew M."/>
            <person name="Finn R."/>
            <person name="Kale V."/>
            <person name="Holt S."/>
            <person name="Cochrane G."/>
            <person name="Meng A."/>
            <person name="Brown T."/>
            <person name="Cohen L."/>
        </authorList>
    </citation>
    <scope>NUCLEOTIDE SEQUENCE</scope>
    <source>
        <strain evidence="8">UTEX LB 985</strain>
    </source>
</reference>
<comment type="similarity">
    <text evidence="3">Belongs to the peptidase M17 family.</text>
</comment>
<dbReference type="SUPFAM" id="SSF52949">
    <property type="entry name" value="Macro domain-like"/>
    <property type="match status" value="1"/>
</dbReference>
<dbReference type="InterPro" id="IPR043472">
    <property type="entry name" value="Macro_dom-like"/>
</dbReference>
<keyword evidence="5" id="KW-0645">Protease</keyword>
<dbReference type="NCBIfam" id="NF002076">
    <property type="entry name" value="PRK00913.2-3"/>
    <property type="match status" value="1"/>
</dbReference>
<dbReference type="Gene3D" id="3.40.630.10">
    <property type="entry name" value="Zn peptidases"/>
    <property type="match status" value="1"/>
</dbReference>
<dbReference type="Pfam" id="PF00883">
    <property type="entry name" value="Peptidase_M17"/>
    <property type="match status" value="1"/>
</dbReference>
<dbReference type="Pfam" id="PF02789">
    <property type="entry name" value="Peptidase_M17_N"/>
    <property type="match status" value="1"/>
</dbReference>
<comment type="catalytic activity">
    <reaction evidence="2">
        <text>Release of N-terminal proline from a peptide.</text>
        <dbReference type="EC" id="3.4.11.5"/>
    </reaction>
</comment>
<gene>
    <name evidence="8" type="ORF">CBRE1094_LOCUS22699</name>
</gene>
<dbReference type="SUPFAM" id="SSF53187">
    <property type="entry name" value="Zn-dependent exopeptidases"/>
    <property type="match status" value="1"/>
</dbReference>
<evidence type="ECO:0000256" key="4">
    <source>
        <dbReference type="ARBA" id="ARBA00022438"/>
    </source>
</evidence>
<evidence type="ECO:0000313" key="8">
    <source>
        <dbReference type="EMBL" id="CAD9471437.1"/>
    </source>
</evidence>
<dbReference type="PROSITE" id="PS00631">
    <property type="entry name" value="CYTOSOL_AP"/>
    <property type="match status" value="1"/>
</dbReference>
<dbReference type="EMBL" id="HBGU01041627">
    <property type="protein sequence ID" value="CAD9471437.1"/>
    <property type="molecule type" value="Transcribed_RNA"/>
</dbReference>
<dbReference type="AlphaFoldDB" id="A0A7S2GUU5"/>
<keyword evidence="4" id="KW-0031">Aminopeptidase</keyword>
<keyword evidence="6" id="KW-0378">Hydrolase</keyword>
<evidence type="ECO:0000256" key="5">
    <source>
        <dbReference type="ARBA" id="ARBA00022670"/>
    </source>
</evidence>
<dbReference type="Gene3D" id="3.40.220.10">
    <property type="entry name" value="Leucine Aminopeptidase, subunit E, domain 1"/>
    <property type="match status" value="1"/>
</dbReference>
<evidence type="ECO:0000259" key="7">
    <source>
        <dbReference type="PROSITE" id="PS00631"/>
    </source>
</evidence>
<dbReference type="GO" id="GO:0005737">
    <property type="term" value="C:cytoplasm"/>
    <property type="evidence" value="ECO:0007669"/>
    <property type="project" value="InterPro"/>
</dbReference>
<dbReference type="InterPro" id="IPR023042">
    <property type="entry name" value="Peptidase_M17_leu_NH2_pept"/>
</dbReference>
<dbReference type="HAMAP" id="MF_00181">
    <property type="entry name" value="Cytosol_peptidase_M17"/>
    <property type="match status" value="1"/>
</dbReference>
<dbReference type="InterPro" id="IPR011356">
    <property type="entry name" value="Leucine_aapep/pepB"/>
</dbReference>
<feature type="domain" description="Cytosol aminopeptidase" evidence="7">
    <location>
        <begin position="352"/>
        <end position="359"/>
    </location>
</feature>
<dbReference type="PANTHER" id="PTHR11963">
    <property type="entry name" value="LEUCINE AMINOPEPTIDASE-RELATED"/>
    <property type="match status" value="1"/>
</dbReference>
<protein>
    <recommendedName>
        <fullName evidence="7">Cytosol aminopeptidase domain-containing protein</fullName>
    </recommendedName>
</protein>
<dbReference type="InterPro" id="IPR008283">
    <property type="entry name" value="Peptidase_M17_N"/>
</dbReference>
<accession>A0A7S2GUU5</accession>
<name>A0A7S2GUU5_9EUKA</name>
<sequence length="506" mass="52286">MSKVGIQASDGTASEWTGDLLVLPFWEVADSSDLVLSPDLKALDERLDGALSDLVSDQEFKGAAGSKAVISLPRSASSRRIAVVGLGNETKFTITSARTFGSTLASVAKEHKVKAMGALMSTGLSEASQQAILESAIVSLSPDTRYKSDADSGENKPPPLETIELIGSVSGAVIERARTLAAGVLVTRGLVGSPANYLTPTAMAQVAASLAADFSTLNLKVLEKAECEALGMGAYLGVAQGAIEPPKFIHLTYTPPGGAPSKKVALIGKGLTFDSGGYNIKAGAGSMIEKMKFDMGGAGAVLGAARSIAELAPEAVEVHFIIAACENMVSAEAMRPGDILTASNSKTIEVLNTDAEGRLTLADALVYADNLGNVDVIVDIATLTGACIVALGPDYGAMYTEDDDLLERLDSAAKQGGELLWRMPLAAEYKEQLKSPIADLANLGAPGGGGSITAALFLQEFVKKESPEAMWAHLDIAGPVWNDKKGGATGFGVRTLVGLVEGMSPA</sequence>
<dbReference type="GO" id="GO:0070006">
    <property type="term" value="F:metalloaminopeptidase activity"/>
    <property type="evidence" value="ECO:0007669"/>
    <property type="project" value="InterPro"/>
</dbReference>